<keyword evidence="3" id="KW-0808">Transferase</keyword>
<comment type="similarity">
    <text evidence="8">Belongs to the TDD superfamily. DTWD1 family.</text>
</comment>
<evidence type="ECO:0000256" key="2">
    <source>
        <dbReference type="ARBA" id="ARBA00012386"/>
    </source>
</evidence>
<dbReference type="EC" id="2.5.1.25" evidence="2"/>
<dbReference type="InterPro" id="IPR051521">
    <property type="entry name" value="tRNA_Mod/Golgi_Maint"/>
</dbReference>
<feature type="compositionally biased region" description="Polar residues" evidence="12">
    <location>
        <begin position="388"/>
        <end position="411"/>
    </location>
</feature>
<evidence type="ECO:0000256" key="3">
    <source>
        <dbReference type="ARBA" id="ARBA00022679"/>
    </source>
</evidence>
<dbReference type="PANTHER" id="PTHR15627">
    <property type="entry name" value="NATURAL KILLER CELL-SPECIFIC ANTIGEN KLIP1"/>
    <property type="match status" value="1"/>
</dbReference>
<feature type="domain" description="DTW" evidence="13">
    <location>
        <begin position="51"/>
        <end position="234"/>
    </location>
</feature>
<keyword evidence="5" id="KW-0819">tRNA processing</keyword>
<dbReference type="Proteomes" id="UP000256970">
    <property type="component" value="Unassembled WGS sequence"/>
</dbReference>
<feature type="compositionally biased region" description="Low complexity" evidence="12">
    <location>
        <begin position="267"/>
        <end position="318"/>
    </location>
</feature>
<evidence type="ECO:0000256" key="7">
    <source>
        <dbReference type="ARBA" id="ARBA00037050"/>
    </source>
</evidence>
<evidence type="ECO:0000259" key="13">
    <source>
        <dbReference type="SMART" id="SM01144"/>
    </source>
</evidence>
<reference evidence="14 15" key="1">
    <citation type="submission" date="2016-10" db="EMBL/GenBank/DDBJ databases">
        <authorList>
            <person name="Cai Z."/>
        </authorList>
    </citation>
    <scope>NUCLEOTIDE SEQUENCE [LARGE SCALE GENOMIC DNA]</scope>
</reference>
<dbReference type="AlphaFoldDB" id="A0A383VC55"/>
<gene>
    <name evidence="14" type="ORF">BQ4739_LOCUS2945</name>
</gene>
<keyword evidence="4" id="KW-0949">S-adenosyl-L-methionine</keyword>
<feature type="compositionally biased region" description="Low complexity" evidence="12">
    <location>
        <begin position="340"/>
        <end position="387"/>
    </location>
</feature>
<proteinExistence type="inferred from homology"/>
<feature type="compositionally biased region" description="Basic and acidic residues" evidence="12">
    <location>
        <begin position="329"/>
        <end position="339"/>
    </location>
</feature>
<protein>
    <recommendedName>
        <fullName evidence="9">tRNA-uridine aminocarboxypropyltransferase 1</fullName>
        <ecNumber evidence="2">2.5.1.25</ecNumber>
    </recommendedName>
    <alternativeName>
        <fullName evidence="10">DTW domain-containing protein 1</fullName>
    </alternativeName>
</protein>
<dbReference type="GO" id="GO:0016432">
    <property type="term" value="F:tRNA-uridine aminocarboxypropyltransferase activity"/>
    <property type="evidence" value="ECO:0007669"/>
    <property type="project" value="UniProtKB-EC"/>
</dbReference>
<sequence length="454" mass="52465">MSSEQPVAKFAARRPDWELPQLQLEQLQLHPFDALEQATSRQPCPKCHKSRFLYCYDCAVPFTAIPSLQLPFQLSIITHHAELASKNTGVMAAILCPQQVQLHSIDQMPACDPAQCAVMFPSDDALLPDQLNLQQLQRVVILDSKWAKAKELNEHPALQGMARVKLPGCPKSCFWRFHTSGVTDEGVCTIEALHLLLRALAERLPDPSQRSPHHFDNLLWYFAFQHQLVAKRAAQRQQQKMQQQQQQQQQQPAAQQERHQRQGDGGSQQQQPRYPQQQKQQQKQGDGGSQQQQPRYPQQQKQQQKQGDGGSQQQQLRHPQQHGKRSRRQQGEDRDRQEQQQEQQQQQQQQQHPEQQGKPPKLQKQEQQQGAEEQPVTEQRQQQQQQQLNTPEDVQLPEKQQSSAQQRSSVDGAQKQQQHELQADQQEHCAYTQDEQQGKRRRTEQEQQLSPCTT</sequence>
<evidence type="ECO:0000256" key="5">
    <source>
        <dbReference type="ARBA" id="ARBA00022694"/>
    </source>
</evidence>
<comment type="subcellular location">
    <subcellularLocation>
        <location evidence="1">Nucleus</location>
    </subcellularLocation>
</comment>
<feature type="compositionally biased region" description="Basic residues" evidence="12">
    <location>
        <begin position="319"/>
        <end position="328"/>
    </location>
</feature>
<accession>A0A383VC55</accession>
<comment type="catalytic activity">
    <reaction evidence="11">
        <text>a uridine in tRNA + S-adenosyl-L-methionine = a 3-[(3S)-3-amino-3-carboxypropyl]uridine in tRNA + S-methyl-5'-thioadenosine + H(+)</text>
        <dbReference type="Rhea" id="RHEA:62432"/>
        <dbReference type="Rhea" id="RHEA-COMP:13339"/>
        <dbReference type="Rhea" id="RHEA-COMP:16092"/>
        <dbReference type="ChEBI" id="CHEBI:15378"/>
        <dbReference type="ChEBI" id="CHEBI:17509"/>
        <dbReference type="ChEBI" id="CHEBI:59789"/>
        <dbReference type="ChEBI" id="CHEBI:65315"/>
        <dbReference type="ChEBI" id="CHEBI:82930"/>
        <dbReference type="EC" id="2.5.1.25"/>
    </reaction>
</comment>
<comment type="function">
    <text evidence="7">Catalyzes the formation of 3-(3-amino-3-carboxypropyl)uridine (acp3U) at position 20 in the D-loop of several cytoplasmic tRNAs (acp3U(20)).</text>
</comment>
<feature type="compositionally biased region" description="Basic and acidic residues" evidence="12">
    <location>
        <begin position="417"/>
        <end position="427"/>
    </location>
</feature>
<name>A0A383VC55_TETOB</name>
<evidence type="ECO:0000256" key="10">
    <source>
        <dbReference type="ARBA" id="ARBA00042508"/>
    </source>
</evidence>
<keyword evidence="6" id="KW-0539">Nucleus</keyword>
<evidence type="ECO:0000256" key="6">
    <source>
        <dbReference type="ARBA" id="ARBA00023242"/>
    </source>
</evidence>
<dbReference type="STRING" id="3088.A0A383VC55"/>
<dbReference type="GO" id="GO:0005634">
    <property type="term" value="C:nucleus"/>
    <property type="evidence" value="ECO:0007669"/>
    <property type="project" value="UniProtKB-SubCell"/>
</dbReference>
<evidence type="ECO:0000313" key="14">
    <source>
        <dbReference type="EMBL" id="SZX62349.1"/>
    </source>
</evidence>
<feature type="region of interest" description="Disordered" evidence="12">
    <location>
        <begin position="235"/>
        <end position="454"/>
    </location>
</feature>
<evidence type="ECO:0000256" key="1">
    <source>
        <dbReference type="ARBA" id="ARBA00004123"/>
    </source>
</evidence>
<dbReference type="EMBL" id="FNXT01000220">
    <property type="protein sequence ID" value="SZX62349.1"/>
    <property type="molecule type" value="Genomic_DNA"/>
</dbReference>
<evidence type="ECO:0000256" key="11">
    <source>
        <dbReference type="ARBA" id="ARBA00048718"/>
    </source>
</evidence>
<evidence type="ECO:0000313" key="15">
    <source>
        <dbReference type="Proteomes" id="UP000256970"/>
    </source>
</evidence>
<evidence type="ECO:0000256" key="8">
    <source>
        <dbReference type="ARBA" id="ARBA00038290"/>
    </source>
</evidence>
<dbReference type="InterPro" id="IPR005636">
    <property type="entry name" value="DTW"/>
</dbReference>
<feature type="compositionally biased region" description="Low complexity" evidence="12">
    <location>
        <begin position="235"/>
        <end position="255"/>
    </location>
</feature>
<dbReference type="SMART" id="SM01144">
    <property type="entry name" value="DTW"/>
    <property type="match status" value="1"/>
</dbReference>
<evidence type="ECO:0000256" key="12">
    <source>
        <dbReference type="SAM" id="MobiDB-lite"/>
    </source>
</evidence>
<evidence type="ECO:0000256" key="9">
    <source>
        <dbReference type="ARBA" id="ARBA00039242"/>
    </source>
</evidence>
<organism evidence="14 15">
    <name type="scientific">Tetradesmus obliquus</name>
    <name type="common">Green alga</name>
    <name type="synonym">Acutodesmus obliquus</name>
    <dbReference type="NCBI Taxonomy" id="3088"/>
    <lineage>
        <taxon>Eukaryota</taxon>
        <taxon>Viridiplantae</taxon>
        <taxon>Chlorophyta</taxon>
        <taxon>core chlorophytes</taxon>
        <taxon>Chlorophyceae</taxon>
        <taxon>CS clade</taxon>
        <taxon>Sphaeropleales</taxon>
        <taxon>Scenedesmaceae</taxon>
        <taxon>Tetradesmus</taxon>
    </lineage>
</organism>
<keyword evidence="15" id="KW-1185">Reference proteome</keyword>
<dbReference type="GO" id="GO:0008033">
    <property type="term" value="P:tRNA processing"/>
    <property type="evidence" value="ECO:0007669"/>
    <property type="project" value="UniProtKB-KW"/>
</dbReference>
<dbReference type="PANTHER" id="PTHR15627:SF8">
    <property type="entry name" value="TRNA-URIDINE AMINOCARBOXYPROPYLTRANSFERASE 1"/>
    <property type="match status" value="1"/>
</dbReference>
<evidence type="ECO:0000256" key="4">
    <source>
        <dbReference type="ARBA" id="ARBA00022691"/>
    </source>
</evidence>